<dbReference type="AlphaFoldDB" id="A0A8B9S177"/>
<name>A0A8B9S177_9AVES</name>
<feature type="domain" description="PLC-beta PH" evidence="1">
    <location>
        <begin position="18"/>
        <end position="62"/>
    </location>
</feature>
<dbReference type="Proteomes" id="UP000694541">
    <property type="component" value="Unplaced"/>
</dbReference>
<protein>
    <recommendedName>
        <fullName evidence="1">PLC-beta PH domain-containing protein</fullName>
    </recommendedName>
</protein>
<organism evidence="2 3">
    <name type="scientific">Accipiter nisus</name>
    <name type="common">Eurasian sparrowhawk</name>
    <dbReference type="NCBI Taxonomy" id="211598"/>
    <lineage>
        <taxon>Eukaryota</taxon>
        <taxon>Metazoa</taxon>
        <taxon>Chordata</taxon>
        <taxon>Craniata</taxon>
        <taxon>Vertebrata</taxon>
        <taxon>Euteleostomi</taxon>
        <taxon>Archelosauria</taxon>
        <taxon>Archosauria</taxon>
        <taxon>Dinosauria</taxon>
        <taxon>Saurischia</taxon>
        <taxon>Theropoda</taxon>
        <taxon>Coelurosauria</taxon>
        <taxon>Aves</taxon>
        <taxon>Neognathae</taxon>
        <taxon>Neoaves</taxon>
        <taxon>Telluraves</taxon>
        <taxon>Accipitrimorphae</taxon>
        <taxon>Accipitriformes</taxon>
        <taxon>Accipitridae</taxon>
        <taxon>Accipitrinae</taxon>
        <taxon>Accipiter</taxon>
    </lineage>
</organism>
<keyword evidence="3" id="KW-1185">Reference proteome</keyword>
<dbReference type="InterPro" id="IPR037862">
    <property type="entry name" value="PLC-beta_PH"/>
</dbReference>
<dbReference type="FunFam" id="2.30.29.240:FF:000011">
    <property type="entry name" value="1-phosphatidylinositol 4,5-bisphosphate phosphodiesterase"/>
    <property type="match status" value="1"/>
</dbReference>
<evidence type="ECO:0000313" key="3">
    <source>
        <dbReference type="Proteomes" id="UP000694541"/>
    </source>
</evidence>
<sequence length="242" mass="27507">MAGAQPGVHALQLKPVCVSDTLKKGIKFVKWDDDSTVVTPIILRTDPQGFFFYWTDQNKVREKLLVPEWFFLLSVQTSITSAYVPLLFWEANTTSLWLIPGAQNVERWKEDLVIFSHVNDLMASNVCNCPDSQTEQATCYYVRSYLSSYVCFLEEMEHSFVSVYLEVISGSYNKNLVFACACTRLWCVIASSSVDNPELLNYCPKKQSECPQNLKAMSDLCQPSTYARTQCSLLFCSFPCIN</sequence>
<proteinExistence type="predicted"/>
<evidence type="ECO:0000259" key="1">
    <source>
        <dbReference type="Pfam" id="PF17787"/>
    </source>
</evidence>
<accession>A0A8B9S177</accession>
<reference evidence="2" key="2">
    <citation type="submission" date="2025-09" db="UniProtKB">
        <authorList>
            <consortium name="Ensembl"/>
        </authorList>
    </citation>
    <scope>IDENTIFICATION</scope>
</reference>
<dbReference type="Gene3D" id="2.30.29.240">
    <property type="match status" value="1"/>
</dbReference>
<dbReference type="SUPFAM" id="SSF50729">
    <property type="entry name" value="PH domain-like"/>
    <property type="match status" value="1"/>
</dbReference>
<dbReference type="Ensembl" id="ENSANIT00000026655.1">
    <property type="protein sequence ID" value="ENSANIP00000025802.1"/>
    <property type="gene ID" value="ENSANIG00000017351.1"/>
</dbReference>
<dbReference type="Pfam" id="PF17787">
    <property type="entry name" value="PH_14"/>
    <property type="match status" value="1"/>
</dbReference>
<reference evidence="2" key="1">
    <citation type="submission" date="2025-08" db="UniProtKB">
        <authorList>
            <consortium name="Ensembl"/>
        </authorList>
    </citation>
    <scope>IDENTIFICATION</scope>
</reference>
<evidence type="ECO:0000313" key="2">
    <source>
        <dbReference type="Ensembl" id="ENSANIP00000025802.1"/>
    </source>
</evidence>